<feature type="compositionally biased region" description="Acidic residues" evidence="1">
    <location>
        <begin position="130"/>
        <end position="152"/>
    </location>
</feature>
<sequence>MYNNGEITLNDEELIQQMSRKLNVEVCHVVQSIEHLRNLEASKRRREKENEEKNKRRFNMKYEDYDWIDLVVSGKINKLYSAELDKYLVEHQLNTKCRKSDKIKAVTVHALRAGATVVVIEKQNVYNDNWESDNESDSESTIESDCSDDELD</sequence>
<gene>
    <name evidence="2" type="ORF">PACLA_8A062864</name>
</gene>
<organism evidence="2 3">
    <name type="scientific">Paramuricea clavata</name>
    <name type="common">Red gorgonian</name>
    <name type="synonym">Violescent sea-whip</name>
    <dbReference type="NCBI Taxonomy" id="317549"/>
    <lineage>
        <taxon>Eukaryota</taxon>
        <taxon>Metazoa</taxon>
        <taxon>Cnidaria</taxon>
        <taxon>Anthozoa</taxon>
        <taxon>Octocorallia</taxon>
        <taxon>Malacalcyonacea</taxon>
        <taxon>Plexauridae</taxon>
        <taxon>Paramuricea</taxon>
    </lineage>
</organism>
<dbReference type="AlphaFoldDB" id="A0A6S7KI19"/>
<keyword evidence="2" id="KW-0675">Receptor</keyword>
<evidence type="ECO:0000313" key="2">
    <source>
        <dbReference type="EMBL" id="CAB4041730.1"/>
    </source>
</evidence>
<comment type="caution">
    <text evidence="2">The sequence shown here is derived from an EMBL/GenBank/DDBJ whole genome shotgun (WGS) entry which is preliminary data.</text>
</comment>
<evidence type="ECO:0000313" key="3">
    <source>
        <dbReference type="Proteomes" id="UP001152795"/>
    </source>
</evidence>
<protein>
    <submittedName>
        <fullName evidence="2">Transient receptor potential cation channel subfamily A member 1</fullName>
    </submittedName>
</protein>
<feature type="non-terminal residue" evidence="2">
    <location>
        <position position="152"/>
    </location>
</feature>
<feature type="region of interest" description="Disordered" evidence="1">
    <location>
        <begin position="129"/>
        <end position="152"/>
    </location>
</feature>
<name>A0A6S7KI19_PARCT</name>
<keyword evidence="3" id="KW-1185">Reference proteome</keyword>
<reference evidence="2" key="1">
    <citation type="submission" date="2020-04" db="EMBL/GenBank/DDBJ databases">
        <authorList>
            <person name="Alioto T."/>
            <person name="Alioto T."/>
            <person name="Gomez Garrido J."/>
        </authorList>
    </citation>
    <scope>NUCLEOTIDE SEQUENCE</scope>
    <source>
        <strain evidence="2">A484AB</strain>
    </source>
</reference>
<dbReference type="EMBL" id="CACRXK020028826">
    <property type="protein sequence ID" value="CAB4041730.1"/>
    <property type="molecule type" value="Genomic_DNA"/>
</dbReference>
<accession>A0A6S7KI19</accession>
<evidence type="ECO:0000256" key="1">
    <source>
        <dbReference type="SAM" id="MobiDB-lite"/>
    </source>
</evidence>
<proteinExistence type="predicted"/>
<dbReference type="Proteomes" id="UP001152795">
    <property type="component" value="Unassembled WGS sequence"/>
</dbReference>